<evidence type="ECO:0000313" key="9">
    <source>
        <dbReference type="EMBL" id="ETJ21994.1"/>
    </source>
</evidence>
<dbReference type="Pfam" id="PF01758">
    <property type="entry name" value="SBF"/>
    <property type="match status" value="1"/>
</dbReference>
<evidence type="ECO:0000256" key="8">
    <source>
        <dbReference type="SAM" id="Phobius"/>
    </source>
</evidence>
<comment type="similarity">
    <text evidence="2">Belongs to the arsenical resistance-3 (ACR3) (TC 2.A.59) family.</text>
</comment>
<accession>W1WZT7</accession>
<feature type="transmembrane region" description="Helical" evidence="8">
    <location>
        <begin position="65"/>
        <end position="89"/>
    </location>
</feature>
<comment type="caution">
    <text evidence="9">The sequence shown here is derived from an EMBL/GenBank/DDBJ whole genome shotgun (WGS) entry which is preliminary data.</text>
</comment>
<keyword evidence="3" id="KW-0813">Transport</keyword>
<keyword evidence="4" id="KW-1003">Cell membrane</keyword>
<evidence type="ECO:0000256" key="5">
    <source>
        <dbReference type="ARBA" id="ARBA00022692"/>
    </source>
</evidence>
<comment type="subcellular location">
    <subcellularLocation>
        <location evidence="1">Cell membrane</location>
        <topology evidence="1">Multi-pass membrane protein</topology>
    </subcellularLocation>
</comment>
<feature type="transmembrane region" description="Helical" evidence="8">
    <location>
        <begin position="159"/>
        <end position="177"/>
    </location>
</feature>
<dbReference type="PANTHER" id="PTHR43057:SF1">
    <property type="entry name" value="ARSENICAL-RESISTANCE PROTEIN 3"/>
    <property type="match status" value="1"/>
</dbReference>
<organism evidence="9">
    <name type="scientific">human gut metagenome</name>
    <dbReference type="NCBI Taxonomy" id="408170"/>
    <lineage>
        <taxon>unclassified sequences</taxon>
        <taxon>metagenomes</taxon>
        <taxon>organismal metagenomes</taxon>
    </lineage>
</organism>
<keyword evidence="6 8" id="KW-1133">Transmembrane helix</keyword>
<evidence type="ECO:0000256" key="7">
    <source>
        <dbReference type="ARBA" id="ARBA00023136"/>
    </source>
</evidence>
<evidence type="ECO:0008006" key="10">
    <source>
        <dbReference type="Google" id="ProtNLM"/>
    </source>
</evidence>
<feature type="transmembrane region" description="Helical" evidence="8">
    <location>
        <begin position="261"/>
        <end position="283"/>
    </location>
</feature>
<dbReference type="InterPro" id="IPR038770">
    <property type="entry name" value="Na+/solute_symporter_sf"/>
</dbReference>
<dbReference type="GO" id="GO:0015104">
    <property type="term" value="F:antimonite transmembrane transporter activity"/>
    <property type="evidence" value="ECO:0007669"/>
    <property type="project" value="TreeGrafter"/>
</dbReference>
<dbReference type="Gene3D" id="1.20.1530.20">
    <property type="match status" value="1"/>
</dbReference>
<evidence type="ECO:0000256" key="3">
    <source>
        <dbReference type="ARBA" id="ARBA00022448"/>
    </source>
</evidence>
<dbReference type="GO" id="GO:0015297">
    <property type="term" value="F:antiporter activity"/>
    <property type="evidence" value="ECO:0007669"/>
    <property type="project" value="InterPro"/>
</dbReference>
<proteinExistence type="inferred from homology"/>
<feature type="transmembrane region" description="Helical" evidence="8">
    <location>
        <begin position="7"/>
        <end position="25"/>
    </location>
</feature>
<sequence length="325" mass="36223">MESVNKFQSLVILLMVAIGILLGQIEFIQTYAEYLITPFLMVMLFLVFLQIPLKDILKSFKNLKFTLTAVIINFIWTPFLILVLGRLFLADHPELLIGYIMLMVTPCTDWYLIFTGISKGNVALGSSILPLNLVLQLVLLPVYVFLIGGSSVDMNTMQLLKGVVSTLIIPLLCAIIIRKIIINKIGQEDFEEKVATKACDYQGYFLNAAIVSMFASQGKILLENIQVLLILLIPVLLFFVINFCVGRLVGRVMKLNYEDSVALNLTTLARNSPIALAIAVATFPDRPLISLALIIGPLIELPVLFLIAKILLNIREKQLKIAVDE</sequence>
<feature type="transmembrane region" description="Helical" evidence="8">
    <location>
        <begin position="31"/>
        <end position="53"/>
    </location>
</feature>
<dbReference type="AlphaFoldDB" id="W1WZT7"/>
<reference evidence="9" key="1">
    <citation type="submission" date="2013-12" db="EMBL/GenBank/DDBJ databases">
        <title>A Varibaculum cambriense genome reconstructed from a premature infant gut community with otherwise low bacterial novelty that shifts toward anaerobic metabolism during the third week of life.</title>
        <authorList>
            <person name="Brown C.T."/>
            <person name="Sharon I."/>
            <person name="Thomas B.C."/>
            <person name="Castelle C.J."/>
            <person name="Morowitz M.J."/>
            <person name="Banfield J.F."/>
        </authorList>
    </citation>
    <scope>NUCLEOTIDE SEQUENCE</scope>
</reference>
<gene>
    <name evidence="9" type="ORF">Q604_UNBC18297G0001</name>
</gene>
<dbReference type="InterPro" id="IPR004706">
    <property type="entry name" value="Arsenical-R_Acr3"/>
</dbReference>
<evidence type="ECO:0000256" key="2">
    <source>
        <dbReference type="ARBA" id="ARBA00010110"/>
    </source>
</evidence>
<dbReference type="InterPro" id="IPR002657">
    <property type="entry name" value="BilAc:Na_symport/Acr3"/>
</dbReference>
<feature type="transmembrane region" description="Helical" evidence="8">
    <location>
        <begin position="198"/>
        <end position="215"/>
    </location>
</feature>
<evidence type="ECO:0000256" key="1">
    <source>
        <dbReference type="ARBA" id="ARBA00004651"/>
    </source>
</evidence>
<keyword evidence="5 8" id="KW-0812">Transmembrane</keyword>
<feature type="transmembrane region" description="Helical" evidence="8">
    <location>
        <begin position="129"/>
        <end position="147"/>
    </location>
</feature>
<dbReference type="GO" id="GO:0015105">
    <property type="term" value="F:arsenite transmembrane transporter activity"/>
    <property type="evidence" value="ECO:0007669"/>
    <property type="project" value="TreeGrafter"/>
</dbReference>
<feature type="transmembrane region" description="Helical" evidence="8">
    <location>
        <begin position="227"/>
        <end position="249"/>
    </location>
</feature>
<feature type="transmembrane region" description="Helical" evidence="8">
    <location>
        <begin position="289"/>
        <end position="312"/>
    </location>
</feature>
<dbReference type="GO" id="GO:0005886">
    <property type="term" value="C:plasma membrane"/>
    <property type="evidence" value="ECO:0007669"/>
    <property type="project" value="UniProtKB-SubCell"/>
</dbReference>
<name>W1WZT7_9ZZZZ</name>
<feature type="transmembrane region" description="Helical" evidence="8">
    <location>
        <begin position="95"/>
        <end position="117"/>
    </location>
</feature>
<dbReference type="PANTHER" id="PTHR43057">
    <property type="entry name" value="ARSENITE EFFLUX TRANSPORTER"/>
    <property type="match status" value="1"/>
</dbReference>
<protein>
    <recommendedName>
        <fullName evidence="10">Arsenic resistance protein</fullName>
    </recommendedName>
</protein>
<evidence type="ECO:0000256" key="6">
    <source>
        <dbReference type="ARBA" id="ARBA00022989"/>
    </source>
</evidence>
<dbReference type="EMBL" id="AZMM01018297">
    <property type="protein sequence ID" value="ETJ21994.1"/>
    <property type="molecule type" value="Genomic_DNA"/>
</dbReference>
<evidence type="ECO:0000256" key="4">
    <source>
        <dbReference type="ARBA" id="ARBA00022475"/>
    </source>
</evidence>
<keyword evidence="7 8" id="KW-0472">Membrane</keyword>